<sequence length="313" mass="36390">MKHSVIPKPVKNPMFNYVQFLKNLDLLEFLVVIQYCADTLTLEDYRPAISYILLDNPLSKPVRTLADGQIDNDLLNIMIKIITDHSTGLYRLLLDAEEIIKDNLIINTHNHRIMKIVNSKGLLSQLTELIMPTRTFSKTKILLALIPVSRNLKKIVVRVGYKYQFLNILNRRRYVIKQEVKALADLIKAQENLEHLGLLNCTEELDCLLMSIESQADTLKYLSFEKVHFHGFDMFKHIATLRNLEQIRFIYCTFKLKDDYRPYRFENNFPKLVKLEIYESINAGYAVDILRSAACGSLNVESEPRNSIFALEY</sequence>
<name>A0A9N9DEI6_9GLOM</name>
<organism evidence="1 2">
    <name type="scientific">Acaulospora morrowiae</name>
    <dbReference type="NCBI Taxonomy" id="94023"/>
    <lineage>
        <taxon>Eukaryota</taxon>
        <taxon>Fungi</taxon>
        <taxon>Fungi incertae sedis</taxon>
        <taxon>Mucoromycota</taxon>
        <taxon>Glomeromycotina</taxon>
        <taxon>Glomeromycetes</taxon>
        <taxon>Diversisporales</taxon>
        <taxon>Acaulosporaceae</taxon>
        <taxon>Acaulospora</taxon>
    </lineage>
</organism>
<dbReference type="OrthoDB" id="2329418at2759"/>
<dbReference type="Proteomes" id="UP000789342">
    <property type="component" value="Unassembled WGS sequence"/>
</dbReference>
<proteinExistence type="predicted"/>
<evidence type="ECO:0000313" key="1">
    <source>
        <dbReference type="EMBL" id="CAG8637166.1"/>
    </source>
</evidence>
<dbReference type="SUPFAM" id="SSF52047">
    <property type="entry name" value="RNI-like"/>
    <property type="match status" value="1"/>
</dbReference>
<dbReference type="EMBL" id="CAJVPV010008999">
    <property type="protein sequence ID" value="CAG8637166.1"/>
    <property type="molecule type" value="Genomic_DNA"/>
</dbReference>
<comment type="caution">
    <text evidence="1">The sequence shown here is derived from an EMBL/GenBank/DDBJ whole genome shotgun (WGS) entry which is preliminary data.</text>
</comment>
<accession>A0A9N9DEI6</accession>
<protein>
    <submittedName>
        <fullName evidence="1">5225_t:CDS:1</fullName>
    </submittedName>
</protein>
<dbReference type="AlphaFoldDB" id="A0A9N9DEI6"/>
<reference evidence="1" key="1">
    <citation type="submission" date="2021-06" db="EMBL/GenBank/DDBJ databases">
        <authorList>
            <person name="Kallberg Y."/>
            <person name="Tangrot J."/>
            <person name="Rosling A."/>
        </authorList>
    </citation>
    <scope>NUCLEOTIDE SEQUENCE</scope>
    <source>
        <strain evidence="1">CL551</strain>
    </source>
</reference>
<gene>
    <name evidence="1" type="ORF">AMORRO_LOCUS9354</name>
</gene>
<keyword evidence="2" id="KW-1185">Reference proteome</keyword>
<evidence type="ECO:0000313" key="2">
    <source>
        <dbReference type="Proteomes" id="UP000789342"/>
    </source>
</evidence>